<sequence>MIELCAQIYHNRKMLHCVEELFDDVNGNLRMHEEEQRRLAAKQHSTRLLSPPAAKKQQLQTIHSQQVTQEKKVQGEKVSRNESFAIKNPRTSVGLNELHFLNVSCDCLRKVFPTIIEIDVMQATIPEKIVIRFSKLFARVHRRVLPQMNTEKKIFEY</sequence>
<dbReference type="AlphaFoldDB" id="A0A182ERZ5"/>
<keyword evidence="2" id="KW-1185">Reference proteome</keyword>
<dbReference type="WBParaSite" id="nOo.2.0.1.t10913-RA">
    <property type="protein sequence ID" value="nOo.2.0.1.t10913-RA"/>
    <property type="gene ID" value="nOo.2.0.1.g10913"/>
</dbReference>
<gene>
    <name evidence="1" type="ORF">NOO_LOCUS10913</name>
</gene>
<reference evidence="1 2" key="2">
    <citation type="submission" date="2018-08" db="EMBL/GenBank/DDBJ databases">
        <authorList>
            <person name="Laetsch R D."/>
            <person name="Stevens L."/>
            <person name="Kumar S."/>
            <person name="Blaxter L. M."/>
        </authorList>
    </citation>
    <scope>NUCLEOTIDE SEQUENCE [LARGE SCALE GENOMIC DNA]</scope>
</reference>
<proteinExistence type="predicted"/>
<dbReference type="Proteomes" id="UP000271087">
    <property type="component" value="Unassembled WGS sequence"/>
</dbReference>
<protein>
    <submittedName>
        <fullName evidence="1 3">Uncharacterized protein</fullName>
    </submittedName>
</protein>
<reference evidence="3" key="1">
    <citation type="submission" date="2016-06" db="UniProtKB">
        <authorList>
            <consortium name="WormBaseParasite"/>
        </authorList>
    </citation>
    <scope>IDENTIFICATION</scope>
</reference>
<evidence type="ECO:0000313" key="3">
    <source>
        <dbReference type="WBParaSite" id="nOo.2.0.1.t10913-RA"/>
    </source>
</evidence>
<organism evidence="3">
    <name type="scientific">Onchocerca ochengi</name>
    <name type="common">Filarial nematode worm</name>
    <dbReference type="NCBI Taxonomy" id="42157"/>
    <lineage>
        <taxon>Eukaryota</taxon>
        <taxon>Metazoa</taxon>
        <taxon>Ecdysozoa</taxon>
        <taxon>Nematoda</taxon>
        <taxon>Chromadorea</taxon>
        <taxon>Rhabditida</taxon>
        <taxon>Spirurina</taxon>
        <taxon>Spiruromorpha</taxon>
        <taxon>Filarioidea</taxon>
        <taxon>Onchocercidae</taxon>
        <taxon>Onchocerca</taxon>
    </lineage>
</organism>
<evidence type="ECO:0000313" key="1">
    <source>
        <dbReference type="EMBL" id="VDM94640.1"/>
    </source>
</evidence>
<name>A0A182ERZ5_ONCOC</name>
<accession>A0A182ERZ5</accession>
<dbReference type="EMBL" id="UYRW01006863">
    <property type="protein sequence ID" value="VDM94640.1"/>
    <property type="molecule type" value="Genomic_DNA"/>
</dbReference>
<evidence type="ECO:0000313" key="2">
    <source>
        <dbReference type="Proteomes" id="UP000271087"/>
    </source>
</evidence>